<dbReference type="GO" id="GO:0008270">
    <property type="term" value="F:zinc ion binding"/>
    <property type="evidence" value="ECO:0007669"/>
    <property type="project" value="InterPro"/>
</dbReference>
<dbReference type="CDD" id="cd00067">
    <property type="entry name" value="GAL4"/>
    <property type="match status" value="1"/>
</dbReference>
<dbReference type="SUPFAM" id="SSF57701">
    <property type="entry name" value="Zn2/Cys6 DNA-binding domain"/>
    <property type="match status" value="1"/>
</dbReference>
<accession>A0AAW0D4A1</accession>
<gene>
    <name evidence="2" type="ORF">R3P38DRAFT_3257662</name>
</gene>
<dbReference type="InterPro" id="IPR036864">
    <property type="entry name" value="Zn2-C6_fun-type_DNA-bd_sf"/>
</dbReference>
<name>A0AAW0D4A1_9AGAR</name>
<reference evidence="2 3" key="1">
    <citation type="journal article" date="2024" name="J Genomics">
        <title>Draft genome sequencing and assembly of Favolaschia claudopus CIRM-BRFM 2984 isolated from oak limbs.</title>
        <authorList>
            <person name="Navarro D."/>
            <person name="Drula E."/>
            <person name="Chaduli D."/>
            <person name="Cazenave R."/>
            <person name="Ahrendt S."/>
            <person name="Wang J."/>
            <person name="Lipzen A."/>
            <person name="Daum C."/>
            <person name="Barry K."/>
            <person name="Grigoriev I.V."/>
            <person name="Favel A."/>
            <person name="Rosso M.N."/>
            <person name="Martin F."/>
        </authorList>
    </citation>
    <scope>NUCLEOTIDE SEQUENCE [LARGE SCALE GENOMIC DNA]</scope>
    <source>
        <strain evidence="2 3">CIRM-BRFM 2984</strain>
    </source>
</reference>
<proteinExistence type="predicted"/>
<dbReference type="Gene3D" id="4.10.240.10">
    <property type="entry name" value="Zn(2)-C6 fungal-type DNA-binding domain"/>
    <property type="match status" value="1"/>
</dbReference>
<evidence type="ECO:0000259" key="1">
    <source>
        <dbReference type="PROSITE" id="PS50048"/>
    </source>
</evidence>
<dbReference type="GO" id="GO:0000981">
    <property type="term" value="F:DNA-binding transcription factor activity, RNA polymerase II-specific"/>
    <property type="evidence" value="ECO:0007669"/>
    <property type="project" value="InterPro"/>
</dbReference>
<dbReference type="PROSITE" id="PS50048">
    <property type="entry name" value="ZN2_CY6_FUNGAL_2"/>
    <property type="match status" value="1"/>
</dbReference>
<organism evidence="2 3">
    <name type="scientific">Favolaschia claudopus</name>
    <dbReference type="NCBI Taxonomy" id="2862362"/>
    <lineage>
        <taxon>Eukaryota</taxon>
        <taxon>Fungi</taxon>
        <taxon>Dikarya</taxon>
        <taxon>Basidiomycota</taxon>
        <taxon>Agaricomycotina</taxon>
        <taxon>Agaricomycetes</taxon>
        <taxon>Agaricomycetidae</taxon>
        <taxon>Agaricales</taxon>
        <taxon>Marasmiineae</taxon>
        <taxon>Mycenaceae</taxon>
        <taxon>Favolaschia</taxon>
    </lineage>
</organism>
<dbReference type="PROSITE" id="PS00463">
    <property type="entry name" value="ZN2_CY6_FUNGAL_1"/>
    <property type="match status" value="1"/>
</dbReference>
<dbReference type="SMART" id="SM00066">
    <property type="entry name" value="GAL4"/>
    <property type="match status" value="1"/>
</dbReference>
<comment type="caution">
    <text evidence="2">The sequence shown here is derived from an EMBL/GenBank/DDBJ whole genome shotgun (WGS) entry which is preliminary data.</text>
</comment>
<evidence type="ECO:0000313" key="3">
    <source>
        <dbReference type="Proteomes" id="UP001362999"/>
    </source>
</evidence>
<evidence type="ECO:0000313" key="2">
    <source>
        <dbReference type="EMBL" id="KAK7046189.1"/>
    </source>
</evidence>
<dbReference type="InterPro" id="IPR001138">
    <property type="entry name" value="Zn2Cys6_DnaBD"/>
</dbReference>
<keyword evidence="3" id="KW-1185">Reference proteome</keyword>
<protein>
    <recommendedName>
        <fullName evidence="1">Zn(2)-C6 fungal-type domain-containing protein</fullName>
    </recommendedName>
</protein>
<dbReference type="EMBL" id="JAWWNJ010000010">
    <property type="protein sequence ID" value="KAK7046189.1"/>
    <property type="molecule type" value="Genomic_DNA"/>
</dbReference>
<feature type="domain" description="Zn(2)-C6 fungal-type" evidence="1">
    <location>
        <begin position="205"/>
        <end position="240"/>
    </location>
</feature>
<dbReference type="AlphaFoldDB" id="A0AAW0D4A1"/>
<dbReference type="Proteomes" id="UP001362999">
    <property type="component" value="Unassembled WGS sequence"/>
</dbReference>
<sequence length="271" mass="30597">MPPRELSDNPSRRYPLQMNATYLATELPAHWPHDARPSSRAPSSFDACDQVRRLENDPRPPTDRFLLRSLTLNTTKPSSLWSSPRIPLYLNTVASDEDDSLDVSAFAERYLNMPTPAPVEVARTNNMCPINSALEQNGISSVEPVKPCLRSWLPSEQARLNTAFPTISEVSLPTRAIEYAHHPELPSLEVNAAQNDGHSQRQVLACYFCRGRKIACARPPPYSKNQTCNQCSRRGRECVYPPESRRGHHARVKGFVRREQAMKIPMLPTLK</sequence>